<feature type="compositionally biased region" description="Basic and acidic residues" evidence="1">
    <location>
        <begin position="159"/>
        <end position="183"/>
    </location>
</feature>
<name>A0AAV7GFE3_DENCH</name>
<organism evidence="3 4">
    <name type="scientific">Dendrobium chrysotoxum</name>
    <name type="common">Orchid</name>
    <dbReference type="NCBI Taxonomy" id="161865"/>
    <lineage>
        <taxon>Eukaryota</taxon>
        <taxon>Viridiplantae</taxon>
        <taxon>Streptophyta</taxon>
        <taxon>Embryophyta</taxon>
        <taxon>Tracheophyta</taxon>
        <taxon>Spermatophyta</taxon>
        <taxon>Magnoliopsida</taxon>
        <taxon>Liliopsida</taxon>
        <taxon>Asparagales</taxon>
        <taxon>Orchidaceae</taxon>
        <taxon>Epidendroideae</taxon>
        <taxon>Malaxideae</taxon>
        <taxon>Dendrobiinae</taxon>
        <taxon>Dendrobium</taxon>
    </lineage>
</organism>
<evidence type="ECO:0000256" key="2">
    <source>
        <dbReference type="SAM" id="Phobius"/>
    </source>
</evidence>
<dbReference type="PANTHER" id="PTHR35482">
    <property type="entry name" value="CYTOCHROME C OXIDASE SUBUNIT"/>
    <property type="match status" value="1"/>
</dbReference>
<proteinExistence type="predicted"/>
<keyword evidence="2" id="KW-0472">Membrane</keyword>
<comment type="caution">
    <text evidence="3">The sequence shown here is derived from an EMBL/GenBank/DDBJ whole genome shotgun (WGS) entry which is preliminary data.</text>
</comment>
<evidence type="ECO:0000313" key="3">
    <source>
        <dbReference type="EMBL" id="KAH0454453.1"/>
    </source>
</evidence>
<feature type="region of interest" description="Disordered" evidence="1">
    <location>
        <begin position="147"/>
        <end position="183"/>
    </location>
</feature>
<keyword evidence="4" id="KW-1185">Reference proteome</keyword>
<dbReference type="PANTHER" id="PTHR35482:SF1">
    <property type="entry name" value="CYTOCHROME C OXIDASE SUBUNIT"/>
    <property type="match status" value="1"/>
</dbReference>
<evidence type="ECO:0000313" key="4">
    <source>
        <dbReference type="Proteomes" id="UP000775213"/>
    </source>
</evidence>
<sequence length="481" mass="53243">MVEAGKRLEESAVAKRLGNAQWMASIPPTAWSSVPRTLASPSSSSSYADTSSGAKIVLLPPKRFKYCRALSASSSEDGASTGETELPDHVRLAFSKANAYRKEKMFSTPRAPVNAPKLSMESDVEALGSSGSVPDVPIAVKLAMEKAKENKQNMQASVEEPREPGEEDKSLRNSRKGSVESKLKKKDELKISSKDFLGLNFSEKKSYRGKPPGLVTPVGPLLEGDVPEVEIIVGDVSKFERTPQASSSSEVIDRTGLYKPKVSTWGVFPRPNNISKTFGGGRVIEAGGILETPEAKEAKEKRSRELISAYKKKMGLTVDVKTRAECEKALKKGDGLMDRGQLRGALPYYEMVMKNLIFQSELHGLAALQWSICQDSLSRPNAARIMYEKLKSHPNAEISKKARQFVFSFQAMEMMKVKDTSLPRKTGYEDYFEAFVEDKKANYIASIEEKDERVLEQVLPYFIFLLSPMLVILFAVVKKSF</sequence>
<feature type="transmembrane region" description="Helical" evidence="2">
    <location>
        <begin position="458"/>
        <end position="477"/>
    </location>
</feature>
<accession>A0AAV7GFE3</accession>
<dbReference type="AlphaFoldDB" id="A0AAV7GFE3"/>
<dbReference type="Proteomes" id="UP000775213">
    <property type="component" value="Unassembled WGS sequence"/>
</dbReference>
<protein>
    <submittedName>
        <fullName evidence="3">Uncharacterized protein</fullName>
    </submittedName>
</protein>
<gene>
    <name evidence="3" type="ORF">IEQ34_016377</name>
</gene>
<dbReference type="EMBL" id="JAGFBR010000015">
    <property type="protein sequence ID" value="KAH0454453.1"/>
    <property type="molecule type" value="Genomic_DNA"/>
</dbReference>
<keyword evidence="2" id="KW-1133">Transmembrane helix</keyword>
<evidence type="ECO:0000256" key="1">
    <source>
        <dbReference type="SAM" id="MobiDB-lite"/>
    </source>
</evidence>
<reference evidence="3 4" key="1">
    <citation type="journal article" date="2021" name="Hortic Res">
        <title>Chromosome-scale assembly of the Dendrobium chrysotoxum genome enhances the understanding of orchid evolution.</title>
        <authorList>
            <person name="Zhang Y."/>
            <person name="Zhang G.Q."/>
            <person name="Zhang D."/>
            <person name="Liu X.D."/>
            <person name="Xu X.Y."/>
            <person name="Sun W.H."/>
            <person name="Yu X."/>
            <person name="Zhu X."/>
            <person name="Wang Z.W."/>
            <person name="Zhao X."/>
            <person name="Zhong W.Y."/>
            <person name="Chen H."/>
            <person name="Yin W.L."/>
            <person name="Huang T."/>
            <person name="Niu S.C."/>
            <person name="Liu Z.J."/>
        </authorList>
    </citation>
    <scope>NUCLEOTIDE SEQUENCE [LARGE SCALE GENOMIC DNA]</scope>
    <source>
        <strain evidence="3">Lindl</strain>
    </source>
</reference>
<keyword evidence="2" id="KW-0812">Transmembrane</keyword>